<dbReference type="EMBL" id="JBHSQJ010000253">
    <property type="protein sequence ID" value="MFC5911815.1"/>
    <property type="molecule type" value="Genomic_DNA"/>
</dbReference>
<name>A0ABW1GD99_9ACTN</name>
<evidence type="ECO:0000313" key="2">
    <source>
        <dbReference type="Proteomes" id="UP001596174"/>
    </source>
</evidence>
<sequence length="227" mass="25277">MLEARFRAHPKAALRALMLEHAALALNERSPLYGTDSLAGRLAQDPRNQPLLAAHRALLRRTPAAVFDVRRIYTAARTDLCRHLHGNQCTRPSWWCHHPRTEACTRDHGTVPTCRGAMGCSLTPRKGTAWRSVTALAHGSYSHCTQLLHRLSQEGKFKDLTGALSGIRRLWYLPPGDAYPRAEAFLVVAPATVRDKARPGFEDRWRALTGRQWAHSLPGVERGVTAA</sequence>
<keyword evidence="2" id="KW-1185">Reference proteome</keyword>
<accession>A0ABW1GD99</accession>
<dbReference type="Proteomes" id="UP001596174">
    <property type="component" value="Unassembled WGS sequence"/>
</dbReference>
<reference evidence="2" key="1">
    <citation type="journal article" date="2019" name="Int. J. Syst. Evol. Microbiol.">
        <title>The Global Catalogue of Microorganisms (GCM) 10K type strain sequencing project: providing services to taxonomists for standard genome sequencing and annotation.</title>
        <authorList>
            <consortium name="The Broad Institute Genomics Platform"/>
            <consortium name="The Broad Institute Genome Sequencing Center for Infectious Disease"/>
            <person name="Wu L."/>
            <person name="Ma J."/>
        </authorList>
    </citation>
    <scope>NUCLEOTIDE SEQUENCE [LARGE SCALE GENOMIC DNA]</scope>
    <source>
        <strain evidence="2">JCM 4816</strain>
    </source>
</reference>
<gene>
    <name evidence="1" type="ORF">ACFP3V_31995</name>
</gene>
<organism evidence="1 2">
    <name type="scientific">Streptacidiphilus monticola</name>
    <dbReference type="NCBI Taxonomy" id="2161674"/>
    <lineage>
        <taxon>Bacteria</taxon>
        <taxon>Bacillati</taxon>
        <taxon>Actinomycetota</taxon>
        <taxon>Actinomycetes</taxon>
        <taxon>Kitasatosporales</taxon>
        <taxon>Streptomycetaceae</taxon>
        <taxon>Streptacidiphilus</taxon>
    </lineage>
</organism>
<comment type="caution">
    <text evidence="1">The sequence shown here is derived from an EMBL/GenBank/DDBJ whole genome shotgun (WGS) entry which is preliminary data.</text>
</comment>
<protein>
    <submittedName>
        <fullName evidence="1">Uncharacterized protein</fullName>
    </submittedName>
</protein>
<proteinExistence type="predicted"/>
<evidence type="ECO:0000313" key="1">
    <source>
        <dbReference type="EMBL" id="MFC5911815.1"/>
    </source>
</evidence>
<dbReference type="RefSeq" id="WP_380591421.1">
    <property type="nucleotide sequence ID" value="NZ_JBHSQJ010000253.1"/>
</dbReference>